<protein>
    <submittedName>
        <fullName evidence="5">Helix-turn-helix domain-containing protein</fullName>
    </submittedName>
</protein>
<comment type="caution">
    <text evidence="5">The sequence shown here is derived from an EMBL/GenBank/DDBJ whole genome shotgun (WGS) entry which is preliminary data.</text>
</comment>
<proteinExistence type="predicted"/>
<keyword evidence="6" id="KW-1185">Reference proteome</keyword>
<dbReference type="SUPFAM" id="SSF46689">
    <property type="entry name" value="Homeodomain-like"/>
    <property type="match status" value="2"/>
</dbReference>
<dbReference type="RefSeq" id="WP_353547948.1">
    <property type="nucleotide sequence ID" value="NZ_JAGKSB010000018.1"/>
</dbReference>
<dbReference type="Gene3D" id="1.10.10.60">
    <property type="entry name" value="Homeodomain-like"/>
    <property type="match status" value="2"/>
</dbReference>
<dbReference type="PROSITE" id="PS01124">
    <property type="entry name" value="HTH_ARAC_FAMILY_2"/>
    <property type="match status" value="1"/>
</dbReference>
<dbReference type="GO" id="GO:0003700">
    <property type="term" value="F:DNA-binding transcription factor activity"/>
    <property type="evidence" value="ECO:0007669"/>
    <property type="project" value="InterPro"/>
</dbReference>
<dbReference type="PANTHER" id="PTHR11019">
    <property type="entry name" value="HTH-TYPE TRANSCRIPTIONAL REGULATOR NIMR"/>
    <property type="match status" value="1"/>
</dbReference>
<dbReference type="InterPro" id="IPR003313">
    <property type="entry name" value="AraC-bd"/>
</dbReference>
<dbReference type="SMART" id="SM00342">
    <property type="entry name" value="HTH_ARAC"/>
    <property type="match status" value="1"/>
</dbReference>
<evidence type="ECO:0000313" key="6">
    <source>
        <dbReference type="Proteomes" id="UP000679691"/>
    </source>
</evidence>
<evidence type="ECO:0000256" key="2">
    <source>
        <dbReference type="ARBA" id="ARBA00023125"/>
    </source>
</evidence>
<evidence type="ECO:0000256" key="1">
    <source>
        <dbReference type="ARBA" id="ARBA00023015"/>
    </source>
</evidence>
<dbReference type="SUPFAM" id="SSF51182">
    <property type="entry name" value="RmlC-like cupins"/>
    <property type="match status" value="1"/>
</dbReference>
<keyword evidence="1" id="KW-0805">Transcription regulation</keyword>
<dbReference type="InterPro" id="IPR011051">
    <property type="entry name" value="RmlC_Cupin_sf"/>
</dbReference>
<keyword evidence="3" id="KW-0804">Transcription</keyword>
<dbReference type="InterPro" id="IPR014710">
    <property type="entry name" value="RmlC-like_jellyroll"/>
</dbReference>
<dbReference type="Proteomes" id="UP000679691">
    <property type="component" value="Unassembled WGS sequence"/>
</dbReference>
<evidence type="ECO:0000256" key="3">
    <source>
        <dbReference type="ARBA" id="ARBA00023163"/>
    </source>
</evidence>
<dbReference type="EMBL" id="JAGKSB010000018">
    <property type="protein sequence ID" value="MBP3944435.1"/>
    <property type="molecule type" value="Genomic_DNA"/>
</dbReference>
<dbReference type="InterPro" id="IPR009057">
    <property type="entry name" value="Homeodomain-like_sf"/>
</dbReference>
<name>A0A8T4HDQ7_9SPHI</name>
<sequence>MSIIASLSEINKNPNGVFVAHEKLEREFPLHSHEKGQLSFVEGGIAYISIANKTYVVPARHFFWIPKGVAHKLRVGQQATVLHSFYFFDEQENEASFYRNLGIYPASELLIQMINYTERWSGKMVDPSAKNFEFLKAMKQILPEFEKLNLPILLPITEDERMNKIISFLTENMQDEITLKSLSSRFNVSERTMSRIFQDTLHMSFLQYLKSLRMVKAIELILKTNKSIGEIALCVGFQTLGAFSNNFHDFTKTRPLDMRKLKIKSDPTEESNLLNS</sequence>
<keyword evidence="2" id="KW-0238">DNA-binding</keyword>
<evidence type="ECO:0000259" key="4">
    <source>
        <dbReference type="PROSITE" id="PS01124"/>
    </source>
</evidence>
<dbReference type="Gene3D" id="2.60.120.10">
    <property type="entry name" value="Jelly Rolls"/>
    <property type="match status" value="1"/>
</dbReference>
<reference evidence="5" key="1">
    <citation type="submission" date="2021-03" db="EMBL/GenBank/DDBJ databases">
        <authorList>
            <person name="Lu T."/>
            <person name="Wang Q."/>
            <person name="Han X."/>
        </authorList>
    </citation>
    <scope>NUCLEOTIDE SEQUENCE</scope>
    <source>
        <strain evidence="5">WQ 2009</strain>
    </source>
</reference>
<accession>A0A8T4HDQ7</accession>
<dbReference type="GO" id="GO:0043565">
    <property type="term" value="F:sequence-specific DNA binding"/>
    <property type="evidence" value="ECO:0007669"/>
    <property type="project" value="InterPro"/>
</dbReference>
<dbReference type="Pfam" id="PF12833">
    <property type="entry name" value="HTH_18"/>
    <property type="match status" value="1"/>
</dbReference>
<gene>
    <name evidence="5" type="ORF">J5U18_12880</name>
</gene>
<dbReference type="AlphaFoldDB" id="A0A8T4HDQ7"/>
<dbReference type="Pfam" id="PF02311">
    <property type="entry name" value="AraC_binding"/>
    <property type="match status" value="1"/>
</dbReference>
<feature type="domain" description="HTH araC/xylS-type" evidence="4">
    <location>
        <begin position="163"/>
        <end position="261"/>
    </location>
</feature>
<evidence type="ECO:0000313" key="5">
    <source>
        <dbReference type="EMBL" id="MBP3944435.1"/>
    </source>
</evidence>
<dbReference type="InterPro" id="IPR018060">
    <property type="entry name" value="HTH_AraC"/>
</dbReference>
<organism evidence="5 6">
    <name type="scientific">Rhinopithecimicrobium faecis</name>
    <dbReference type="NCBI Taxonomy" id="2820698"/>
    <lineage>
        <taxon>Bacteria</taxon>
        <taxon>Pseudomonadati</taxon>
        <taxon>Bacteroidota</taxon>
        <taxon>Sphingobacteriia</taxon>
        <taxon>Sphingobacteriales</taxon>
        <taxon>Sphingobacteriaceae</taxon>
        <taxon>Rhinopithecimicrobium</taxon>
    </lineage>
</organism>
<dbReference type="PANTHER" id="PTHR11019:SF190">
    <property type="entry name" value="ARAC-FAMILY REGULATORY PROTEIN"/>
    <property type="match status" value="1"/>
</dbReference>